<proteinExistence type="predicted"/>
<evidence type="ECO:0000313" key="1">
    <source>
        <dbReference type="EMBL" id="CAG5896894.1"/>
    </source>
</evidence>
<evidence type="ECO:0000313" key="2">
    <source>
        <dbReference type="Proteomes" id="UP000677803"/>
    </source>
</evidence>
<protein>
    <submittedName>
        <fullName evidence="1">(Atlantic silverside) hypothetical protein</fullName>
    </submittedName>
</protein>
<dbReference type="OrthoDB" id="8929785at2759"/>
<accession>A0A8S4AVC9</accession>
<comment type="caution">
    <text evidence="1">The sequence shown here is derived from an EMBL/GenBank/DDBJ whole genome shotgun (WGS) entry which is preliminary data.</text>
</comment>
<gene>
    <name evidence="1" type="ORF">MMEN_LOCUS7934</name>
</gene>
<sequence>MRRNNSKFFNFTERQWDSSKLASGSEPTQDSEIRCAVKRIFTGNLQLPKLSCRPTTQEGPKDVTQFVPASPTIKHSRSLGTLTSCISTAL</sequence>
<name>A0A8S4AVC9_9TELE</name>
<organism evidence="1 2">
    <name type="scientific">Menidia menidia</name>
    <name type="common">Atlantic silverside</name>
    <dbReference type="NCBI Taxonomy" id="238744"/>
    <lineage>
        <taxon>Eukaryota</taxon>
        <taxon>Metazoa</taxon>
        <taxon>Chordata</taxon>
        <taxon>Craniata</taxon>
        <taxon>Vertebrata</taxon>
        <taxon>Euteleostomi</taxon>
        <taxon>Actinopterygii</taxon>
        <taxon>Neopterygii</taxon>
        <taxon>Teleostei</taxon>
        <taxon>Neoteleostei</taxon>
        <taxon>Acanthomorphata</taxon>
        <taxon>Ovalentaria</taxon>
        <taxon>Atherinomorphae</taxon>
        <taxon>Atheriniformes</taxon>
        <taxon>Atherinopsidae</taxon>
        <taxon>Menidiinae</taxon>
        <taxon>Menidia</taxon>
    </lineage>
</organism>
<keyword evidence="2" id="KW-1185">Reference proteome</keyword>
<dbReference type="EMBL" id="CAJRST010007779">
    <property type="protein sequence ID" value="CAG5896894.1"/>
    <property type="molecule type" value="Genomic_DNA"/>
</dbReference>
<dbReference type="Proteomes" id="UP000677803">
    <property type="component" value="Unassembled WGS sequence"/>
</dbReference>
<dbReference type="AlphaFoldDB" id="A0A8S4AVC9"/>
<reference evidence="1" key="1">
    <citation type="submission" date="2021-05" db="EMBL/GenBank/DDBJ databases">
        <authorList>
            <person name="Tigano A."/>
        </authorList>
    </citation>
    <scope>NUCLEOTIDE SEQUENCE</scope>
</reference>